<dbReference type="GeneID" id="25417738"/>
<dbReference type="STRING" id="1043004.A0A074W570"/>
<keyword evidence="2" id="KW-1185">Reference proteome</keyword>
<proteinExistence type="predicted"/>
<dbReference type="RefSeq" id="XP_013422485.1">
    <property type="nucleotide sequence ID" value="XM_013567031.1"/>
</dbReference>
<reference evidence="1 2" key="1">
    <citation type="journal article" date="2014" name="BMC Genomics">
        <title>Genome sequencing of four Aureobasidium pullulans varieties: biotechnological potential, stress tolerance, and description of new species.</title>
        <authorList>
            <person name="Gostin Ar C."/>
            <person name="Ohm R.A."/>
            <person name="Kogej T."/>
            <person name="Sonjak S."/>
            <person name="Turk M."/>
            <person name="Zajc J."/>
            <person name="Zalar P."/>
            <person name="Grube M."/>
            <person name="Sun H."/>
            <person name="Han J."/>
            <person name="Sharma A."/>
            <person name="Chiniquy J."/>
            <person name="Ngan C.Y."/>
            <person name="Lipzen A."/>
            <person name="Barry K."/>
            <person name="Grigoriev I.V."/>
            <person name="Gunde-Cimerman N."/>
        </authorList>
    </citation>
    <scope>NUCLEOTIDE SEQUENCE [LARGE SCALE GENOMIC DNA]</scope>
    <source>
        <strain evidence="1 2">CBS 147.97</strain>
    </source>
</reference>
<dbReference type="OrthoDB" id="10031947at2759"/>
<evidence type="ECO:0000313" key="1">
    <source>
        <dbReference type="EMBL" id="KEQ68275.1"/>
    </source>
</evidence>
<organism evidence="1 2">
    <name type="scientific">Aureobasidium namibiae CBS 147.97</name>
    <dbReference type="NCBI Taxonomy" id="1043004"/>
    <lineage>
        <taxon>Eukaryota</taxon>
        <taxon>Fungi</taxon>
        <taxon>Dikarya</taxon>
        <taxon>Ascomycota</taxon>
        <taxon>Pezizomycotina</taxon>
        <taxon>Dothideomycetes</taxon>
        <taxon>Dothideomycetidae</taxon>
        <taxon>Dothideales</taxon>
        <taxon>Saccotheciaceae</taxon>
        <taxon>Aureobasidium</taxon>
    </lineage>
</organism>
<gene>
    <name evidence="1" type="ORF">M436DRAFT_86522</name>
</gene>
<evidence type="ECO:0000313" key="2">
    <source>
        <dbReference type="Proteomes" id="UP000027730"/>
    </source>
</evidence>
<protein>
    <submittedName>
        <fullName evidence="1">Uncharacterized protein</fullName>
    </submittedName>
</protein>
<name>A0A074W570_9PEZI</name>
<dbReference type="Proteomes" id="UP000027730">
    <property type="component" value="Unassembled WGS sequence"/>
</dbReference>
<dbReference type="HOGENOM" id="CLU_1245117_0_0_1"/>
<sequence>MTQHITELTTYSPIRVPTTAASDIPAVALAHPTAIAGDVNGAPRDMDDEVYAVSLPVALTLYGQPSANIMVNSDAVLGLNTIDGSLGYAYIPYPRFYGSTVLGLWTDLYIYRDTQQGIYYQVSGTAPSRQTTFEFYISHITDCSSYYHFLIKFAEDKLNSVTYQNLDVSDRGRSAVVGVQNNDLGQSMEFSYMQPVICPGMQITFDTTPGKGSYKIDTAGQC</sequence>
<dbReference type="AlphaFoldDB" id="A0A074W570"/>
<accession>A0A074W570</accession>
<dbReference type="EMBL" id="KL584732">
    <property type="protein sequence ID" value="KEQ68275.1"/>
    <property type="molecule type" value="Genomic_DNA"/>
</dbReference>